<evidence type="ECO:0000256" key="1">
    <source>
        <dbReference type="SAM" id="SignalP"/>
    </source>
</evidence>
<feature type="signal peptide" evidence="1">
    <location>
        <begin position="1"/>
        <end position="21"/>
    </location>
</feature>
<keyword evidence="1" id="KW-0732">Signal</keyword>
<feature type="chain" id="PRO_5047499243" evidence="1">
    <location>
        <begin position="22"/>
        <end position="134"/>
    </location>
</feature>
<keyword evidence="3" id="KW-1185">Reference proteome</keyword>
<evidence type="ECO:0000313" key="3">
    <source>
        <dbReference type="Proteomes" id="UP001589858"/>
    </source>
</evidence>
<dbReference type="NCBIfam" id="TIGR04433">
    <property type="entry name" value="UrcA_uranyl"/>
    <property type="match status" value="1"/>
</dbReference>
<evidence type="ECO:0000313" key="2">
    <source>
        <dbReference type="EMBL" id="MFC0686814.1"/>
    </source>
</evidence>
<sequence length="134" mass="14543">MHRFHCTFAMAVTAATMIALAAPAAAEEVVVKHQIEKDVPRVEVRYGDLNLDSEAGRDRLTNRLDSAVRKVCGSADFRDLPAFGGMMTCRDESTERAYAARDELFARQMAARERGESLALAGNGGGTLAVLAQR</sequence>
<dbReference type="Proteomes" id="UP001589858">
    <property type="component" value="Unassembled WGS sequence"/>
</dbReference>
<proteinExistence type="predicted"/>
<accession>A0ABV6SDB0</accession>
<dbReference type="InterPro" id="IPR030972">
    <property type="entry name" value="UrcA_uranyl"/>
</dbReference>
<organism evidence="2 3">
    <name type="scientific">Novosphingobium clariflavum</name>
    <dbReference type="NCBI Taxonomy" id="2029884"/>
    <lineage>
        <taxon>Bacteria</taxon>
        <taxon>Pseudomonadati</taxon>
        <taxon>Pseudomonadota</taxon>
        <taxon>Alphaproteobacteria</taxon>
        <taxon>Sphingomonadales</taxon>
        <taxon>Sphingomonadaceae</taxon>
        <taxon>Novosphingobium</taxon>
    </lineage>
</organism>
<name>A0ABV6SDB0_9SPHN</name>
<dbReference type="RefSeq" id="WP_267223448.1">
    <property type="nucleotide sequence ID" value="NZ_JAPCWC010000023.1"/>
</dbReference>
<dbReference type="EMBL" id="JBHLTM010000076">
    <property type="protein sequence ID" value="MFC0686814.1"/>
    <property type="molecule type" value="Genomic_DNA"/>
</dbReference>
<gene>
    <name evidence="2" type="ORF">ACFFF8_19710</name>
</gene>
<reference evidence="2 3" key="1">
    <citation type="submission" date="2024-09" db="EMBL/GenBank/DDBJ databases">
        <authorList>
            <person name="Sun Q."/>
            <person name="Mori K."/>
        </authorList>
    </citation>
    <scope>NUCLEOTIDE SEQUENCE [LARGE SCALE GENOMIC DNA]</scope>
    <source>
        <strain evidence="2 3">CICC 11035S</strain>
    </source>
</reference>
<protein>
    <submittedName>
        <fullName evidence="2">UrcA family protein</fullName>
    </submittedName>
</protein>
<comment type="caution">
    <text evidence="2">The sequence shown here is derived from an EMBL/GenBank/DDBJ whole genome shotgun (WGS) entry which is preliminary data.</text>
</comment>